<dbReference type="Proteomes" id="UP000663852">
    <property type="component" value="Unassembled WGS sequence"/>
</dbReference>
<accession>A0A815CER6</accession>
<evidence type="ECO:0000313" key="3">
    <source>
        <dbReference type="EMBL" id="CAF1286379.1"/>
    </source>
</evidence>
<feature type="chain" id="PRO_5032446538" evidence="2">
    <location>
        <begin position="25"/>
        <end position="785"/>
    </location>
</feature>
<organism evidence="3 4">
    <name type="scientific">Adineta ricciae</name>
    <name type="common">Rotifer</name>
    <dbReference type="NCBI Taxonomy" id="249248"/>
    <lineage>
        <taxon>Eukaryota</taxon>
        <taxon>Metazoa</taxon>
        <taxon>Spiralia</taxon>
        <taxon>Gnathifera</taxon>
        <taxon>Rotifera</taxon>
        <taxon>Eurotatoria</taxon>
        <taxon>Bdelloidea</taxon>
        <taxon>Adinetida</taxon>
        <taxon>Adinetidae</taxon>
        <taxon>Adineta</taxon>
    </lineage>
</organism>
<feature type="signal peptide" evidence="2">
    <location>
        <begin position="1"/>
        <end position="24"/>
    </location>
</feature>
<evidence type="ECO:0000256" key="2">
    <source>
        <dbReference type="SAM" id="SignalP"/>
    </source>
</evidence>
<feature type="region of interest" description="Disordered" evidence="1">
    <location>
        <begin position="730"/>
        <end position="785"/>
    </location>
</feature>
<evidence type="ECO:0000256" key="1">
    <source>
        <dbReference type="SAM" id="MobiDB-lite"/>
    </source>
</evidence>
<dbReference type="OrthoDB" id="5406275at2759"/>
<protein>
    <submittedName>
        <fullName evidence="3">Uncharacterized protein</fullName>
    </submittedName>
</protein>
<keyword evidence="2" id="KW-0732">Signal</keyword>
<proteinExistence type="predicted"/>
<comment type="caution">
    <text evidence="3">The sequence shown here is derived from an EMBL/GenBank/DDBJ whole genome shotgun (WGS) entry which is preliminary data.</text>
</comment>
<feature type="compositionally biased region" description="Acidic residues" evidence="1">
    <location>
        <begin position="764"/>
        <end position="779"/>
    </location>
</feature>
<dbReference type="AlphaFoldDB" id="A0A815CER6"/>
<dbReference type="PANTHER" id="PTHR33488:SF2">
    <property type="entry name" value="EARLY ENDOSOME ANTIGEN 1-LIKE"/>
    <property type="match status" value="1"/>
</dbReference>
<gene>
    <name evidence="3" type="ORF">EDS130_LOCUS29841</name>
</gene>
<reference evidence="3" key="1">
    <citation type="submission" date="2021-02" db="EMBL/GenBank/DDBJ databases">
        <authorList>
            <person name="Nowell W R."/>
        </authorList>
    </citation>
    <scope>NUCLEOTIDE SEQUENCE</scope>
</reference>
<evidence type="ECO:0000313" key="4">
    <source>
        <dbReference type="Proteomes" id="UP000663852"/>
    </source>
</evidence>
<name>A0A815CER6_ADIRI</name>
<dbReference type="EMBL" id="CAJNOJ010000204">
    <property type="protein sequence ID" value="CAF1286379.1"/>
    <property type="molecule type" value="Genomic_DNA"/>
</dbReference>
<dbReference type="PANTHER" id="PTHR33488">
    <property type="entry name" value="ZGC:162509"/>
    <property type="match status" value="1"/>
</dbReference>
<sequence length="785" mass="89252">MIMRTFVLLKIGIFFLTLSGTTDGNSESNSLVISVFPPKSTYSNPYYDPVTEELLSMDTNYTTEDKYWNTRKLIFKRSVTSKPTKKKTQPKSDLYGEEKLDQMKNQIVIDSQWEELISAGPVTINLLGQLVILSSERDFDLQESVPNFKFLHMKHPQSFSGTLIQIANDGWTAFHIAHKNMDSITSYMKQIPGYIQTALKLFIQGSPRIINRSLPKTLGNIERIGNKCIDLATETDKKFDDVIQLISEVIQVTTVSRGIHIQRVKNITRKIEITKTAINGTAGIATELQKKYEKDNAFLKQTQEDFRDALKRIPTGFQAILQDFTRMIVDVAQTTANQFLSFGGLTKILSFIGQKGTGVAGTTGNDGAVTNTIPDISPETAGILTMIKTTSEQINKIIQQLNGNINDPVHLEQELDAYKIAFESVMKAVQRGFDHNKIKSQALSLMETCINLIDNTIEYIKHMKSGMQISTEIKADWNNLQRLTKPILAANSFVNGPTTPNVGKGNNPTHDANDKYRNERFKAQQLKEVLKDTQAATDQSFNNWMEYQKKLNDLSIELASLDPAKINYQKIVELLNDALTLLGNLKEEWSKLVRFFNIITKHASIELNEPIKQFLNETRDALAYEKLSKNDRDYYRDNLKGYAKSIHRQAFILHVMAKTYVDMSNEHIITQLAGLAKLINAGTVEEKKRMSHMLKDKIIEIQKKVLVMVKQRREKYNKEVNEQIGKLDKTIENMGGNDPDDQENIKKGKDLLLNNDTIEKVSEEQEDELEEEDQDDEQELPSFNK</sequence>